<keyword evidence="3 7" id="KW-0489">Methyltransferase</keyword>
<keyword evidence="1" id="KW-0963">Cytoplasm</keyword>
<dbReference type="AlphaFoldDB" id="A0A1F4ZEM5"/>
<dbReference type="InterPro" id="IPR014777">
    <property type="entry name" value="4pyrrole_Mease_sub1"/>
</dbReference>
<dbReference type="SUPFAM" id="SSF53790">
    <property type="entry name" value="Tetrapyrrole methylase"/>
    <property type="match status" value="1"/>
</dbReference>
<protein>
    <submittedName>
        <fullName evidence="7">16S rRNA (Cytidine(1402)-2'-O)-methyltransferase</fullName>
    </submittedName>
</protein>
<keyword evidence="5" id="KW-0949">S-adenosyl-L-methionine</keyword>
<dbReference type="InterPro" id="IPR018063">
    <property type="entry name" value="SAM_MeTrfase_RsmI_CS"/>
</dbReference>
<evidence type="ECO:0000313" key="7">
    <source>
        <dbReference type="EMBL" id="OGD03894.1"/>
    </source>
</evidence>
<dbReference type="Proteomes" id="UP000177080">
    <property type="component" value="Unassembled WGS sequence"/>
</dbReference>
<evidence type="ECO:0000256" key="3">
    <source>
        <dbReference type="ARBA" id="ARBA00022603"/>
    </source>
</evidence>
<dbReference type="STRING" id="1797259.A2989_04305"/>
<dbReference type="GO" id="GO:0006364">
    <property type="term" value="P:rRNA processing"/>
    <property type="evidence" value="ECO:0007669"/>
    <property type="project" value="UniProtKB-KW"/>
</dbReference>
<dbReference type="InterPro" id="IPR008189">
    <property type="entry name" value="rRNA_ssu_MeTfrase_I"/>
</dbReference>
<dbReference type="GO" id="GO:0032259">
    <property type="term" value="P:methylation"/>
    <property type="evidence" value="ECO:0007669"/>
    <property type="project" value="UniProtKB-KW"/>
</dbReference>
<evidence type="ECO:0000259" key="6">
    <source>
        <dbReference type="Pfam" id="PF00590"/>
    </source>
</evidence>
<dbReference type="InterPro" id="IPR000878">
    <property type="entry name" value="4pyrrol_Mease"/>
</dbReference>
<dbReference type="PANTHER" id="PTHR46111">
    <property type="entry name" value="RIBOSOMAL RNA SMALL SUBUNIT METHYLTRANSFERASE I"/>
    <property type="match status" value="1"/>
</dbReference>
<sequence length="246" mass="26759">MGVLYIVATPIGNLEDITIRAIKTLLSVSVIACEDTRHTGILINLLKERYGDIKGILPDAAAQGPLISLTDKKKFLSVRDWNEAKVVDLITGELVNRDVALVSDAGTPLISDPGFKVVRAAREAGFNVSPIPGSSAVTAALSASGLPTNKFIFLGFLGKRWELLPGYTHVIYESPVRLGKTIEAIRSKWPSAEIVVAREMTKIHERITYDVSGIKENLKGEVTLLVYVRDVGEKVAADHRDRSGDL</sequence>
<dbReference type="NCBIfam" id="TIGR00096">
    <property type="entry name" value="16S rRNA (cytidine(1402)-2'-O)-methyltransferase"/>
    <property type="match status" value="1"/>
</dbReference>
<evidence type="ECO:0000256" key="1">
    <source>
        <dbReference type="ARBA" id="ARBA00022490"/>
    </source>
</evidence>
<dbReference type="PIRSF" id="PIRSF005917">
    <property type="entry name" value="MTase_YraL"/>
    <property type="match status" value="1"/>
</dbReference>
<dbReference type="PANTHER" id="PTHR46111:SF1">
    <property type="entry name" value="RIBOSOMAL RNA SMALL SUBUNIT METHYLTRANSFERASE I"/>
    <property type="match status" value="1"/>
</dbReference>
<keyword evidence="2" id="KW-0698">rRNA processing</keyword>
<dbReference type="CDD" id="cd11648">
    <property type="entry name" value="RsmI"/>
    <property type="match status" value="1"/>
</dbReference>
<dbReference type="EMBL" id="MEXN01000004">
    <property type="protein sequence ID" value="OGD03894.1"/>
    <property type="molecule type" value="Genomic_DNA"/>
</dbReference>
<dbReference type="InterPro" id="IPR035996">
    <property type="entry name" value="4pyrrol_Methylase_sf"/>
</dbReference>
<comment type="caution">
    <text evidence="7">The sequence shown here is derived from an EMBL/GenBank/DDBJ whole genome shotgun (WGS) entry which is preliminary data.</text>
</comment>
<dbReference type="InterPro" id="IPR014776">
    <property type="entry name" value="4pyrrole_Mease_sub2"/>
</dbReference>
<feature type="domain" description="Tetrapyrrole methylase" evidence="6">
    <location>
        <begin position="4"/>
        <end position="208"/>
    </location>
</feature>
<evidence type="ECO:0000313" key="8">
    <source>
        <dbReference type="Proteomes" id="UP000177080"/>
    </source>
</evidence>
<dbReference type="Gene3D" id="3.30.950.10">
    <property type="entry name" value="Methyltransferase, Cobalt-precorrin-4 Transmethylase, Domain 2"/>
    <property type="match status" value="1"/>
</dbReference>
<evidence type="ECO:0000256" key="2">
    <source>
        <dbReference type="ARBA" id="ARBA00022552"/>
    </source>
</evidence>
<dbReference type="Pfam" id="PF00590">
    <property type="entry name" value="TP_methylase"/>
    <property type="match status" value="1"/>
</dbReference>
<dbReference type="Gene3D" id="3.40.1010.10">
    <property type="entry name" value="Cobalt-precorrin-4 Transmethylase, Domain 1"/>
    <property type="match status" value="1"/>
</dbReference>
<reference evidence="7 8" key="1">
    <citation type="journal article" date="2016" name="Nat. Commun.">
        <title>Thousands of microbial genomes shed light on interconnected biogeochemical processes in an aquifer system.</title>
        <authorList>
            <person name="Anantharaman K."/>
            <person name="Brown C.T."/>
            <person name="Hug L.A."/>
            <person name="Sharon I."/>
            <person name="Castelle C.J."/>
            <person name="Probst A.J."/>
            <person name="Thomas B.C."/>
            <person name="Singh A."/>
            <person name="Wilkins M.J."/>
            <person name="Karaoz U."/>
            <person name="Brodie E.L."/>
            <person name="Williams K.H."/>
            <person name="Hubbard S.S."/>
            <person name="Banfield J.F."/>
        </authorList>
    </citation>
    <scope>NUCLEOTIDE SEQUENCE [LARGE SCALE GENOMIC DNA]</scope>
</reference>
<dbReference type="PROSITE" id="PS01296">
    <property type="entry name" value="RSMI"/>
    <property type="match status" value="1"/>
</dbReference>
<organism evidence="7 8">
    <name type="scientific">Candidatus Amesbacteria bacterium RIFCSPLOWO2_01_FULL_48_25</name>
    <dbReference type="NCBI Taxonomy" id="1797259"/>
    <lineage>
        <taxon>Bacteria</taxon>
        <taxon>Candidatus Amesiibacteriota</taxon>
    </lineage>
</organism>
<evidence type="ECO:0000256" key="4">
    <source>
        <dbReference type="ARBA" id="ARBA00022679"/>
    </source>
</evidence>
<evidence type="ECO:0000256" key="5">
    <source>
        <dbReference type="ARBA" id="ARBA00022691"/>
    </source>
</evidence>
<dbReference type="GO" id="GO:0008168">
    <property type="term" value="F:methyltransferase activity"/>
    <property type="evidence" value="ECO:0007669"/>
    <property type="project" value="UniProtKB-KW"/>
</dbReference>
<proteinExistence type="predicted"/>
<name>A0A1F4ZEM5_9BACT</name>
<gene>
    <name evidence="7" type="ORF">A2989_04305</name>
</gene>
<keyword evidence="4 7" id="KW-0808">Transferase</keyword>
<accession>A0A1F4ZEM5</accession>